<feature type="compositionally biased region" description="Basic and acidic residues" evidence="1">
    <location>
        <begin position="160"/>
        <end position="185"/>
    </location>
</feature>
<keyword evidence="3" id="KW-1185">Reference proteome</keyword>
<comment type="caution">
    <text evidence="2">The sequence shown here is derived from an EMBL/GenBank/DDBJ whole genome shotgun (WGS) entry which is preliminary data.</text>
</comment>
<organism evidence="2 3">
    <name type="scientific">Riccia fluitans</name>
    <dbReference type="NCBI Taxonomy" id="41844"/>
    <lineage>
        <taxon>Eukaryota</taxon>
        <taxon>Viridiplantae</taxon>
        <taxon>Streptophyta</taxon>
        <taxon>Embryophyta</taxon>
        <taxon>Marchantiophyta</taxon>
        <taxon>Marchantiopsida</taxon>
        <taxon>Marchantiidae</taxon>
        <taxon>Marchantiales</taxon>
        <taxon>Ricciaceae</taxon>
        <taxon>Riccia</taxon>
    </lineage>
</organism>
<feature type="region of interest" description="Disordered" evidence="1">
    <location>
        <begin position="1"/>
        <end position="120"/>
    </location>
</feature>
<feature type="compositionally biased region" description="Basic and acidic residues" evidence="1">
    <location>
        <begin position="69"/>
        <end position="92"/>
    </location>
</feature>
<feature type="compositionally biased region" description="Polar residues" evidence="1">
    <location>
        <begin position="1"/>
        <end position="10"/>
    </location>
</feature>
<feature type="compositionally biased region" description="Basic residues" evidence="1">
    <location>
        <begin position="56"/>
        <end position="68"/>
    </location>
</feature>
<proteinExistence type="predicted"/>
<sequence length="476" mass="51762">MGSRTRQTRAVVSYKLDSSSDDSDGGDASFRVQRSARNAPGCGNSSNGELEASSTKSRRSLALKKSRHQERGGVKDEDKDKVERSHLDHNDVSGDWATSGVPADLERSADGNVPNSTNTTSFQRLVDAAFEADDVKGSDCNKENAGAVEDGRQMQTSTVGEERPQQPHKVENSDNSKDDQREFRPASRSSSPTHRAGRDHAAKSTPAKSGRPRSKKSSKSYQTGSDDEDDWMDDDFGDGDVSDSASDFSRENVSDSDADVERPTKKRQTAKSASAKKLRPSAVARTSVTKGPRTKGGAADRKVPATSEHNSEITKTPAKSVGRPWKTVSSCVKSVSSSIQGTGATAPSMRRVQPVKMRLKMASKEAGSDESLCGSAGRVPLQLISASNLQHRRKKRWKEEVLEKVKGRQANVGRALEKEKGRQANVGRALEEVKGRQANVGRALEKVMRNQANIGRAMSNAKTIKRGFNYRYTSYM</sequence>
<feature type="compositionally biased region" description="Basic and acidic residues" evidence="1">
    <location>
        <begin position="133"/>
        <end position="142"/>
    </location>
</feature>
<dbReference type="AlphaFoldDB" id="A0ABD1ZQE9"/>
<feature type="compositionally biased region" description="Basic residues" evidence="1">
    <location>
        <begin position="264"/>
        <end position="279"/>
    </location>
</feature>
<gene>
    <name evidence="2" type="ORF">R1flu_020592</name>
</gene>
<reference evidence="2 3" key="1">
    <citation type="submission" date="2024-09" db="EMBL/GenBank/DDBJ databases">
        <title>Chromosome-scale assembly of Riccia fluitans.</title>
        <authorList>
            <person name="Paukszto L."/>
            <person name="Sawicki J."/>
            <person name="Karawczyk K."/>
            <person name="Piernik-Szablinska J."/>
            <person name="Szczecinska M."/>
            <person name="Mazdziarz M."/>
        </authorList>
    </citation>
    <scope>NUCLEOTIDE SEQUENCE [LARGE SCALE GENOMIC DNA]</scope>
    <source>
        <strain evidence="2">Rf_01</strain>
        <tissue evidence="2">Aerial parts of the thallus</tissue>
    </source>
</reference>
<accession>A0ABD1ZQE9</accession>
<evidence type="ECO:0000313" key="2">
    <source>
        <dbReference type="EMBL" id="KAL2652464.1"/>
    </source>
</evidence>
<feature type="compositionally biased region" description="Acidic residues" evidence="1">
    <location>
        <begin position="225"/>
        <end position="241"/>
    </location>
</feature>
<feature type="compositionally biased region" description="Basic and acidic residues" evidence="1">
    <location>
        <begin position="248"/>
        <end position="263"/>
    </location>
</feature>
<feature type="region of interest" description="Disordered" evidence="1">
    <location>
        <begin position="133"/>
        <end position="325"/>
    </location>
</feature>
<evidence type="ECO:0000313" key="3">
    <source>
        <dbReference type="Proteomes" id="UP001605036"/>
    </source>
</evidence>
<protein>
    <submittedName>
        <fullName evidence="2">Uncharacterized protein</fullName>
    </submittedName>
</protein>
<feature type="compositionally biased region" description="Polar residues" evidence="1">
    <location>
        <begin position="43"/>
        <end position="55"/>
    </location>
</feature>
<name>A0ABD1ZQE9_9MARC</name>
<dbReference type="EMBL" id="JBHFFA010000001">
    <property type="protein sequence ID" value="KAL2652464.1"/>
    <property type="molecule type" value="Genomic_DNA"/>
</dbReference>
<evidence type="ECO:0000256" key="1">
    <source>
        <dbReference type="SAM" id="MobiDB-lite"/>
    </source>
</evidence>
<dbReference type="Proteomes" id="UP001605036">
    <property type="component" value="Unassembled WGS sequence"/>
</dbReference>